<evidence type="ECO:0000256" key="8">
    <source>
        <dbReference type="ARBA" id="ARBA00046432"/>
    </source>
</evidence>
<feature type="compositionally biased region" description="Polar residues" evidence="9">
    <location>
        <begin position="293"/>
        <end position="313"/>
    </location>
</feature>
<dbReference type="InterPro" id="IPR029044">
    <property type="entry name" value="Nucleotide-diphossugar_trans"/>
</dbReference>
<comment type="subcellular location">
    <subcellularLocation>
        <location evidence="1">Cytoplasm</location>
        <location evidence="1">Cytosol</location>
    </subcellularLocation>
</comment>
<comment type="similarity">
    <text evidence="2">Belongs to the eIF-2B gamma/epsilon subunits family.</text>
</comment>
<dbReference type="AlphaFoldDB" id="A0A427XYH4"/>
<keyword evidence="12" id="KW-1185">Reference proteome</keyword>
<dbReference type="Proteomes" id="UP000279259">
    <property type="component" value="Unassembled WGS sequence"/>
</dbReference>
<dbReference type="InterPro" id="IPR051960">
    <property type="entry name" value="eIF2B_gamma"/>
</dbReference>
<dbReference type="PANTHER" id="PTHR45989">
    <property type="entry name" value="TRANSLATION INITIATION FACTOR EIF-2B SUBUNIT GAMMA"/>
    <property type="match status" value="1"/>
</dbReference>
<evidence type="ECO:0000256" key="7">
    <source>
        <dbReference type="ARBA" id="ARBA00044229"/>
    </source>
</evidence>
<keyword evidence="4" id="KW-0396">Initiation factor</keyword>
<dbReference type="PANTHER" id="PTHR45989:SF1">
    <property type="entry name" value="TRANSLATION INITIATION FACTOR EIF-2B SUBUNIT GAMMA"/>
    <property type="match status" value="1"/>
</dbReference>
<dbReference type="GO" id="GO:0002183">
    <property type="term" value="P:cytoplasmic translational initiation"/>
    <property type="evidence" value="ECO:0007669"/>
    <property type="project" value="TreeGrafter"/>
</dbReference>
<evidence type="ECO:0000256" key="4">
    <source>
        <dbReference type="ARBA" id="ARBA00022540"/>
    </source>
</evidence>
<dbReference type="SUPFAM" id="SSF51161">
    <property type="entry name" value="Trimeric LpxA-like enzymes"/>
    <property type="match status" value="1"/>
</dbReference>
<dbReference type="SUPFAM" id="SSF53448">
    <property type="entry name" value="Nucleotide-diphospho-sugar transferases"/>
    <property type="match status" value="1"/>
</dbReference>
<dbReference type="Pfam" id="PF25084">
    <property type="entry name" value="LbH_EIF2B"/>
    <property type="match status" value="1"/>
</dbReference>
<protein>
    <recommendedName>
        <fullName evidence="6">Translation initiation factor eIF2B subunit gamma</fullName>
    </recommendedName>
    <alternativeName>
        <fullName evidence="7">eIF2B GDP-GTP exchange factor subunit gamma</fullName>
    </alternativeName>
</protein>
<dbReference type="InterPro" id="IPR056764">
    <property type="entry name" value="LbH_EIF2B3/5"/>
</dbReference>
<accession>A0A427XYH4</accession>
<keyword evidence="5" id="KW-0648">Protein biosynthesis</keyword>
<dbReference type="Gene3D" id="3.90.550.10">
    <property type="entry name" value="Spore Coat Polysaccharide Biosynthesis Protein SpsA, Chain A"/>
    <property type="match status" value="1"/>
</dbReference>
<feature type="region of interest" description="Disordered" evidence="9">
    <location>
        <begin position="105"/>
        <end position="124"/>
    </location>
</feature>
<keyword evidence="3" id="KW-0963">Cytoplasm</keyword>
<proteinExistence type="inferred from homology"/>
<evidence type="ECO:0000256" key="5">
    <source>
        <dbReference type="ARBA" id="ARBA00022917"/>
    </source>
</evidence>
<evidence type="ECO:0000313" key="11">
    <source>
        <dbReference type="EMBL" id="RSH83881.1"/>
    </source>
</evidence>
<evidence type="ECO:0000313" key="12">
    <source>
        <dbReference type="Proteomes" id="UP000279259"/>
    </source>
</evidence>
<dbReference type="GO" id="GO:0005851">
    <property type="term" value="C:eukaryotic translation initiation factor 2B complex"/>
    <property type="evidence" value="ECO:0007669"/>
    <property type="project" value="TreeGrafter"/>
</dbReference>
<name>A0A427XYH4_9TREE</name>
<reference evidence="11 12" key="1">
    <citation type="submission" date="2018-11" db="EMBL/GenBank/DDBJ databases">
        <title>Genome sequence of Saitozyma podzolica DSM 27192.</title>
        <authorList>
            <person name="Aliyu H."/>
            <person name="Gorte O."/>
            <person name="Ochsenreither K."/>
        </authorList>
    </citation>
    <scope>NUCLEOTIDE SEQUENCE [LARGE SCALE GENOMIC DNA]</scope>
    <source>
        <strain evidence="11 12">DSM 27192</strain>
    </source>
</reference>
<feature type="region of interest" description="Disordered" evidence="9">
    <location>
        <begin position="293"/>
        <end position="318"/>
    </location>
</feature>
<dbReference type="GO" id="GO:0005829">
    <property type="term" value="C:cytosol"/>
    <property type="evidence" value="ECO:0007669"/>
    <property type="project" value="UniProtKB-SubCell"/>
</dbReference>
<comment type="subunit">
    <text evidence="8">Component of the translation initiation factor 2B (eIF2B) complex which is a heterodecamer of two sets of five different subunits: alpha, beta, gamma, delta and epsilon. Subunits alpha, beta and delta comprise a regulatory subcomplex and subunits epsilon and gamma comprise a catalytic subcomplex. Within the complex, the hexameric regulatory complex resides at the center, with the two heterodimeric catalytic subcomplexes bound on opposite sides.</text>
</comment>
<evidence type="ECO:0000256" key="6">
    <source>
        <dbReference type="ARBA" id="ARBA00044196"/>
    </source>
</evidence>
<evidence type="ECO:0000259" key="10">
    <source>
        <dbReference type="Pfam" id="PF25084"/>
    </source>
</evidence>
<comment type="caution">
    <text evidence="11">The sequence shown here is derived from an EMBL/GenBank/DDBJ whole genome shotgun (WGS) entry which is preliminary data.</text>
</comment>
<evidence type="ECO:0000256" key="2">
    <source>
        <dbReference type="ARBA" id="ARBA00007878"/>
    </source>
</evidence>
<dbReference type="CDD" id="cd04652">
    <property type="entry name" value="LbH_eIF2B_gamma_C"/>
    <property type="match status" value="1"/>
</dbReference>
<dbReference type="InterPro" id="IPR011004">
    <property type="entry name" value="Trimer_LpxA-like_sf"/>
</dbReference>
<evidence type="ECO:0000256" key="3">
    <source>
        <dbReference type="ARBA" id="ARBA00022490"/>
    </source>
</evidence>
<dbReference type="OrthoDB" id="1733332at2759"/>
<dbReference type="STRING" id="1890683.A0A427XYH4"/>
<dbReference type="Gene3D" id="2.160.10.10">
    <property type="entry name" value="Hexapeptide repeat proteins"/>
    <property type="match status" value="1"/>
</dbReference>
<feature type="domain" description="EIF2B subunit epsilon/gamma LbH" evidence="10">
    <location>
        <begin position="420"/>
        <end position="497"/>
    </location>
</feature>
<dbReference type="GO" id="GO:0005085">
    <property type="term" value="F:guanyl-nucleotide exchange factor activity"/>
    <property type="evidence" value="ECO:0007669"/>
    <property type="project" value="TreeGrafter"/>
</dbReference>
<dbReference type="GO" id="GO:0003743">
    <property type="term" value="F:translation initiation factor activity"/>
    <property type="evidence" value="ECO:0007669"/>
    <property type="project" value="UniProtKB-KW"/>
</dbReference>
<evidence type="ECO:0000256" key="1">
    <source>
        <dbReference type="ARBA" id="ARBA00004514"/>
    </source>
</evidence>
<dbReference type="EMBL" id="RSCD01000023">
    <property type="protein sequence ID" value="RSH83881.1"/>
    <property type="molecule type" value="Genomic_DNA"/>
</dbReference>
<gene>
    <name evidence="11" type="ORF">EHS25_005496</name>
</gene>
<sequence length="523" mass="56928">MAVRMIDPSGVHTKRRANDYQDFMAVILVGYGENLYPFNEGTNVVSKALLPVGNVPIISHVLDWVLDGGIMDILLIVPPVFHSSISNYLAENYTNATHPRARIDLKRHTDGEREEDEIRSEGSGRAALDNAVGITTEREGTARLLKRFRHHIKNDFVLLPCDLSPPSSLTLASVLDRHRASPSAVLTAVLYEPAEPVRESEEKLFVAIDRESDEVLLIQPLEAIEDELETRMALIDSMKEQVIPWLVKGGWQRGLGVRWAPILAPARRDPFADALSRSTTASAPTFGSKLANYSISSPSSDQTPLPRTGNASPITDGMEMSFDDISKERTSSNRLGSGAYWRCQVIVAAPAAPTEPVVAVKGGKVDKNKPTAEADHLIRANSLAGYWEMNRRFLRTLAANAPMTPRPQPAAEESGSPALISQSAQISPDSLLGEGTRVGGRASIKKCIIGRHCVIGRGAKLTGCVLWDFVTVEENARIENTILCSNVRVGEKAQVKDCEFGTGFEAKPGAILKGERLVVGQEA</sequence>
<organism evidence="11 12">
    <name type="scientific">Saitozyma podzolica</name>
    <dbReference type="NCBI Taxonomy" id="1890683"/>
    <lineage>
        <taxon>Eukaryota</taxon>
        <taxon>Fungi</taxon>
        <taxon>Dikarya</taxon>
        <taxon>Basidiomycota</taxon>
        <taxon>Agaricomycotina</taxon>
        <taxon>Tremellomycetes</taxon>
        <taxon>Tremellales</taxon>
        <taxon>Trimorphomycetaceae</taxon>
        <taxon>Saitozyma</taxon>
    </lineage>
</organism>
<evidence type="ECO:0000256" key="9">
    <source>
        <dbReference type="SAM" id="MobiDB-lite"/>
    </source>
</evidence>